<comment type="caution">
    <text evidence="1">The sequence shown here is derived from an EMBL/GenBank/DDBJ whole genome shotgun (WGS) entry which is preliminary data.</text>
</comment>
<sequence length="58" mass="6152">MMGSISVSVAEVNGQRYAILTPSTAVRKPLPELWGLPANLYEKTAAGFPEPPPNASEP</sequence>
<accession>A0A225DRJ0</accession>
<evidence type="ECO:0000313" key="1">
    <source>
        <dbReference type="EMBL" id="OWK39759.1"/>
    </source>
</evidence>
<dbReference type="AlphaFoldDB" id="A0A225DRJ0"/>
<protein>
    <submittedName>
        <fullName evidence="1">Uncharacterized protein</fullName>
    </submittedName>
</protein>
<organism evidence="1 2">
    <name type="scientific">Fimbriiglobus ruber</name>
    <dbReference type="NCBI Taxonomy" id="1908690"/>
    <lineage>
        <taxon>Bacteria</taxon>
        <taxon>Pseudomonadati</taxon>
        <taxon>Planctomycetota</taxon>
        <taxon>Planctomycetia</taxon>
        <taxon>Gemmatales</taxon>
        <taxon>Gemmataceae</taxon>
        <taxon>Fimbriiglobus</taxon>
    </lineage>
</organism>
<dbReference type="Proteomes" id="UP000214646">
    <property type="component" value="Unassembled WGS sequence"/>
</dbReference>
<proteinExistence type="predicted"/>
<gene>
    <name evidence="1" type="ORF">FRUB_05649</name>
</gene>
<evidence type="ECO:0000313" key="2">
    <source>
        <dbReference type="Proteomes" id="UP000214646"/>
    </source>
</evidence>
<name>A0A225DRJ0_9BACT</name>
<keyword evidence="2" id="KW-1185">Reference proteome</keyword>
<dbReference type="EMBL" id="NIDE01000009">
    <property type="protein sequence ID" value="OWK39759.1"/>
    <property type="molecule type" value="Genomic_DNA"/>
</dbReference>
<reference evidence="2" key="1">
    <citation type="submission" date="2017-06" db="EMBL/GenBank/DDBJ databases">
        <title>Genome analysis of Fimbriiglobus ruber SP5, the first member of the order Planctomycetales with confirmed chitinolytic capability.</title>
        <authorList>
            <person name="Ravin N.V."/>
            <person name="Rakitin A.L."/>
            <person name="Ivanova A.A."/>
            <person name="Beletsky A.V."/>
            <person name="Kulichevskaya I.S."/>
            <person name="Mardanov A.V."/>
            <person name="Dedysh S.N."/>
        </authorList>
    </citation>
    <scope>NUCLEOTIDE SEQUENCE [LARGE SCALE GENOMIC DNA]</scope>
    <source>
        <strain evidence="2">SP5</strain>
    </source>
</reference>